<dbReference type="Proteomes" id="UP000651156">
    <property type="component" value="Unassembled WGS sequence"/>
</dbReference>
<name>A0ABR9UW19_9CHRO</name>
<evidence type="ECO:0000256" key="1">
    <source>
        <dbReference type="SAM" id="Phobius"/>
    </source>
</evidence>
<keyword evidence="1" id="KW-1133">Transmembrane helix</keyword>
<proteinExistence type="predicted"/>
<keyword evidence="1" id="KW-0812">Transmembrane</keyword>
<gene>
    <name evidence="2" type="ORF">IQ230_19505</name>
</gene>
<dbReference type="RefSeq" id="WP_193933921.1">
    <property type="nucleotide sequence ID" value="NZ_CAWPMZ010000093.1"/>
</dbReference>
<dbReference type="InterPro" id="IPR049774">
    <property type="entry name" value="EPS_HpsA-like"/>
</dbReference>
<accession>A0ABR9UW19</accession>
<feature type="transmembrane region" description="Helical" evidence="1">
    <location>
        <begin position="44"/>
        <end position="65"/>
    </location>
</feature>
<comment type="caution">
    <text evidence="2">The sequence shown here is derived from an EMBL/GenBank/DDBJ whole genome shotgun (WGS) entry which is preliminary data.</text>
</comment>
<evidence type="ECO:0000313" key="2">
    <source>
        <dbReference type="EMBL" id="MBE9192495.1"/>
    </source>
</evidence>
<evidence type="ECO:0000313" key="3">
    <source>
        <dbReference type="Proteomes" id="UP000651156"/>
    </source>
</evidence>
<keyword evidence="3" id="KW-1185">Reference proteome</keyword>
<reference evidence="2 3" key="1">
    <citation type="submission" date="2020-10" db="EMBL/GenBank/DDBJ databases">
        <authorList>
            <person name="Castelo-Branco R."/>
            <person name="Eusebio N."/>
            <person name="Adriana R."/>
            <person name="Vieira A."/>
            <person name="Brugerolle De Fraissinette N."/>
            <person name="Rezende De Castro R."/>
            <person name="Schneider M.P."/>
            <person name="Vasconcelos V."/>
            <person name="Leao P.N."/>
        </authorList>
    </citation>
    <scope>NUCLEOTIDE SEQUENCE [LARGE SCALE GENOMIC DNA]</scope>
    <source>
        <strain evidence="2 3">LEGE 06123</strain>
    </source>
</reference>
<dbReference type="NCBIfam" id="NF038301">
    <property type="entry name" value="EPS_HpsA"/>
    <property type="match status" value="1"/>
</dbReference>
<sequence>MSRHKQDKAIQRFLSQTNFKPQLQWFLRSLVVITKQNNLADAGFVLPTVTMVSMVVVLLTTAIVFRSFDRSKNATYARVNQAVLNAANPALDRARAKLDALFADPTLPRATPSDLALYTALTNNRYSFGDEERLKLVKDINGVAGIQTSPDVIENDDTLRTAWRFPVDTDNNGKFDSYTLYGIYFRSPTRGSDGKFNRARNPLEARTPPMRGGNIGNQCANAAGTSASLVGDSSWYKSGGKLTKSFFVYTATVPITEPPPDDPDNNKYYEKGKQSFSALEYQQDRSLIPLSNNAAVFQDDLELTPGSAFRMNGRVFTNANLLIGGRNSTVVRLYQVSSKNSCFYEEENSKITVGGNVGTGNVADTSDQNEVTVDLFKGFGNDPGTATINSSNKSTNIEGGAQVAYNDAAYNRRIAVMKRTALSLHGNYSSTTNKIDPPPTISSVNGVSRYPQAVKDGFKAKIQASGGSSLNTQDVLAQELEIYLKNRTRRVPYSEIAAPDGTGALGSYDSDGDGIDTSVFASGTIDPPDAWSEITNTSPLSLTTAKLEQTQPEQQKKDGKETYVGDRILVGNNLPAFWKKDGKYVTGRNEKQFLGTTINWTSPTNEPRYRTTQVVPLPDIGISDRNGFWEDAAAQEPLGSANTGGLRVITGAGIYRNDSSSYTALSTSSFLPKPITLDSGGTIPNAPRLAGESTATPYNLVWSDLMAMTGGANSPTAPPDLRMRATAVYHYKGNAGTSQTPIACVSSYYDPTNATSARNPTGLPDVSGVINGAQPANGRSNNGVVYPPPYTTTRFAAIATYLPELKAQAKLMFPNGRIVNEPLQQALQKLNTSGQLADTTKPLSLSENSAIDAAICALRILTDNIFTPNSTVLPHGAIKEATFLDARQVRAIDKTPANYDLELEQRQPLEIRVTDLNIGQLAARSIGSSTKQEYILPNSGIIYASRDDALADLSDTSVERELLSPTDFRLDATRRPNGIRLINSSNLARENNYREEEKGLILVTNLPAYVRGNFNLHQQPGSGTATEEFEETLDSNWGNFYNRDKPFNNNFACRPGQTGCGSNGDQWRPATIISDAITLLSNSFRDGFRSEGDYDLNNNAGSSATRSRLRNGFWNNNFVTSAFWWLASNTSSSVYPYDKTTGSHVGSYLTNGVTPIQRRVDFPEYLMEYCPKIPVSQCQPADWVINSSGTKATSAIGQTFSIATHQAGTTAQAASSTLQRYARRVAFKRRSNGTLELKEWNNKATPIPLGINSSGNIDEFPYDTYSAKSPRIVKNALWFRTTNNTSGEPYNNPSYRTDKPLAYIGTTRIISPPTPEIPGIPSLNLPEGNAPSNYTICTNENKQGSTEKFLIERPGDIDLDRCPSATLAQIAAVRNALVNTTTFNPNSSVTDNIVEPIRTGTFGAFPAAAGTTTIFTSNPLVLSQAAINVIDIGGDFNTSTACTTIKLVGNENSIFVLRKPSNSQLSFGGGSSHCGIQVQLEGVEPNNVIWAINANVHWNAVDPTKPHKMVGTFITDSTGSPKWETVNFEDGGRILGPNGVPSAPNFVNSKVYAIASNGQPYLVPILQIHSPEGTPSTSSDSLPTNGNLESEWLSRVAANATMNAVFVSGNSPSRPAEESAGLHNFVRFIETWQNTAQRTLNIRGSFIQFKRTAYATAPFATVLVSKSGANDGSLSIFGYIPTVYKVQNGTPVNGTLPYYKAPTWQWGFDVAILSQSPDLFAQKFTQQPTNPPDEFFRQVDRNDSWIETLLCAAKGSGTSYSYAVDPSDRPTSCPSLSSYND</sequence>
<organism evidence="2 3">
    <name type="scientific">Gloeocapsopsis crepidinum LEGE 06123</name>
    <dbReference type="NCBI Taxonomy" id="588587"/>
    <lineage>
        <taxon>Bacteria</taxon>
        <taxon>Bacillati</taxon>
        <taxon>Cyanobacteriota</taxon>
        <taxon>Cyanophyceae</taxon>
        <taxon>Oscillatoriophycideae</taxon>
        <taxon>Chroococcales</taxon>
        <taxon>Chroococcaceae</taxon>
        <taxon>Gloeocapsopsis</taxon>
    </lineage>
</organism>
<dbReference type="EMBL" id="JADEWN010000057">
    <property type="protein sequence ID" value="MBE9192495.1"/>
    <property type="molecule type" value="Genomic_DNA"/>
</dbReference>
<protein>
    <submittedName>
        <fullName evidence="2">Uncharacterized protein</fullName>
    </submittedName>
</protein>
<keyword evidence="1" id="KW-0472">Membrane</keyword>